<dbReference type="PANTHER" id="PTHR22767:SF3">
    <property type="entry name" value="N-ALPHA-ACETYLTRANSFERASE 25, NATB AUXILIARY SUBUNIT"/>
    <property type="match status" value="1"/>
</dbReference>
<sequence length="766" mass="87598">MSKSSDQLVLERRLKPIYDAIDAGNNKKAIQEADKVLKKHPATHTAKVLKALALIRSDKQTEAWPLIDEVESMKEESIDENTLQAMCHCFKEAYTPERISALYERICCKFPKNEQYRTHLFMSYVRTRNYKLQQKTALALFKEFQRNPYYFWNAICGDEKLAKTMLYPLAEKMVVKMMQSNSIQAEAECNLYVLILEREGKYEEAARFLECNQFQPDHFLFYRILSLHQKAENHLLVVEKCISELKNEPDDWNLWKYLFESAFAHMSQELCTDEEKNKNSIETGDNHNVKAENVRWAEIILNRVKRALGLHSTMSNREKRQLCAELIKVVEECCAHSDLTAAAYAQIGAHLLWDIFVEEDDMSAMYELILLMEWMHSRHKSDPLCRLVLCKAYALIGATAQIQIIMQSLDVKNVQRDTLGYLLFGLLEQYGRFNAGIIYYTELSVFFDQTEREISECLTTAYKNGNFVQVPRLVELLSKMTKSIIAVGADIESRALSGCFVVEKLDHLVETLRGDQQPIDFTMIEDNRDLNVIPSLDSGNPTELIEKVKQRSYFEQVDSMKLRDLLLKCVAGIASDNSADSSNNTNNNNNDKAYSTSNLTSLLTQLKKHSEHCQQTYSNEALDEIQLLQSPPSQCLNIIVNGSHIPLILKLLSSAVDVMKCCDEGNHQTSKGARKHSSAALVQIAEIRSVINKGIRFVDDLLVKYQNELNADELIPEISEDFCSEDFTKILLSQKANVDSAIVASYALSLSDMRETIERLLNPKWT</sequence>
<dbReference type="SUPFAM" id="SSF48452">
    <property type="entry name" value="TPR-like"/>
    <property type="match status" value="1"/>
</dbReference>
<evidence type="ECO:0000256" key="3">
    <source>
        <dbReference type="ARBA" id="ARBA00029872"/>
    </source>
</evidence>
<evidence type="ECO:0000313" key="4">
    <source>
        <dbReference type="EMBL" id="VDK55776.1"/>
    </source>
</evidence>
<dbReference type="Proteomes" id="UP000267096">
    <property type="component" value="Unassembled WGS sequence"/>
</dbReference>
<protein>
    <recommendedName>
        <fullName evidence="3">N-terminal acetyltransferase B complex subunit MDM20 homolog</fullName>
    </recommendedName>
</protein>
<dbReference type="Pfam" id="PF09797">
    <property type="entry name" value="NatB_MDM20"/>
    <property type="match status" value="1"/>
</dbReference>
<dbReference type="InterPro" id="IPR019183">
    <property type="entry name" value="NAA25_NatB_aux_su"/>
</dbReference>
<dbReference type="GO" id="GO:0031416">
    <property type="term" value="C:NatB complex"/>
    <property type="evidence" value="ECO:0007669"/>
    <property type="project" value="TreeGrafter"/>
</dbReference>
<evidence type="ECO:0000256" key="1">
    <source>
        <dbReference type="ARBA" id="ARBA00006298"/>
    </source>
</evidence>
<reference evidence="4 5" key="2">
    <citation type="submission" date="2018-11" db="EMBL/GenBank/DDBJ databases">
        <authorList>
            <consortium name="Pathogen Informatics"/>
        </authorList>
    </citation>
    <scope>NUCLEOTIDE SEQUENCE [LARGE SCALE GENOMIC DNA]</scope>
</reference>
<dbReference type="InterPro" id="IPR011990">
    <property type="entry name" value="TPR-like_helical_dom_sf"/>
</dbReference>
<keyword evidence="5" id="KW-1185">Reference proteome</keyword>
<evidence type="ECO:0000313" key="5">
    <source>
        <dbReference type="Proteomes" id="UP000267096"/>
    </source>
</evidence>
<accession>A0A0M3K5M1</accession>
<reference evidence="6" key="1">
    <citation type="submission" date="2017-02" db="UniProtKB">
        <authorList>
            <consortium name="WormBaseParasite"/>
        </authorList>
    </citation>
    <scope>IDENTIFICATION</scope>
</reference>
<dbReference type="PANTHER" id="PTHR22767">
    <property type="entry name" value="N-TERMINAL ACETYLTRANSFERASE-RELATED"/>
    <property type="match status" value="1"/>
</dbReference>
<dbReference type="AlphaFoldDB" id="A0A0M3K5M1"/>
<dbReference type="WBParaSite" id="ASIM_0001626201-mRNA-1">
    <property type="protein sequence ID" value="ASIM_0001626201-mRNA-1"/>
    <property type="gene ID" value="ASIM_0001626201"/>
</dbReference>
<dbReference type="Gene3D" id="1.25.40.1040">
    <property type="match status" value="1"/>
</dbReference>
<gene>
    <name evidence="4" type="ORF">ASIM_LOCUS15669</name>
</gene>
<proteinExistence type="inferred from homology"/>
<dbReference type="EMBL" id="UYRR01032477">
    <property type="protein sequence ID" value="VDK55776.1"/>
    <property type="molecule type" value="Genomic_DNA"/>
</dbReference>
<keyword evidence="2" id="KW-0802">TPR repeat</keyword>
<name>A0A0M3K5M1_ANISI</name>
<dbReference type="OrthoDB" id="1874341at2759"/>
<evidence type="ECO:0000313" key="6">
    <source>
        <dbReference type="WBParaSite" id="ASIM_0001626201-mRNA-1"/>
    </source>
</evidence>
<organism evidence="6">
    <name type="scientific">Anisakis simplex</name>
    <name type="common">Herring worm</name>
    <dbReference type="NCBI Taxonomy" id="6269"/>
    <lineage>
        <taxon>Eukaryota</taxon>
        <taxon>Metazoa</taxon>
        <taxon>Ecdysozoa</taxon>
        <taxon>Nematoda</taxon>
        <taxon>Chromadorea</taxon>
        <taxon>Rhabditida</taxon>
        <taxon>Spirurina</taxon>
        <taxon>Ascaridomorpha</taxon>
        <taxon>Ascaridoidea</taxon>
        <taxon>Anisakidae</taxon>
        <taxon>Anisakis</taxon>
        <taxon>Anisakis simplex complex</taxon>
    </lineage>
</organism>
<evidence type="ECO:0000256" key="2">
    <source>
        <dbReference type="ARBA" id="ARBA00022803"/>
    </source>
</evidence>
<comment type="similarity">
    <text evidence="1">Belongs to the MDM20/NAA25 family.</text>
</comment>